<sequence length="536" mass="57579">MTTALAFLLVLFALNAPDQVGHLTPWAFARVPLEGLLGVALVLVLPPKPRRVAAALAGVALALVTIVKFADLGFYATLQRPFDLLLDWAFLGNAVDFLTASFGGAGAVAAVVAVAVLIAGVLVLVTLSVMRLARVVARHRTPATGAAGTLGAAWLVCALFGVQITPEAPAAALVHDHVQQIGAGLRDQRVFAAQAAVDAFRDTPGKDLLTALRGKDVVFSFIESYGRDAVEDPEFAPQVDAVLDAGSRRLRADGFASRSAFLTSPTYGGGSWLAHATLLSGLWVNNQQRHGDLVAGDRLTMPSLFRRAGWRTVAVMPGNTKAWPEGAFYGYDRVYDSHNLGYRGPGFNWGTMPDQYTLSAFQRLERAKPGHAPMMVEMPLVSSHAPWAPIPSLTDWNAVGDGSVFGPMAAAGESPDAVWRDATRVRTEYRRSIEYTLSALISYVETYGDDDLVLVFLGDHQPAPIVTGENASRDVPITIVARDRAVLDRVSGWGWQDGLRPGPTAPVWRMDAFRDRFLTAFGPHPQPTRSSAPAPR</sequence>
<keyword evidence="1" id="KW-1133">Transmembrane helix</keyword>
<dbReference type="RefSeq" id="WP_380823694.1">
    <property type="nucleotide sequence ID" value="NZ_JBHTCG010000001.1"/>
</dbReference>
<protein>
    <submittedName>
        <fullName evidence="3">Sulfatase-like hydrolase/transferase</fullName>
    </submittedName>
</protein>
<keyword evidence="4" id="KW-1185">Reference proteome</keyword>
<dbReference type="Pfam" id="PF00884">
    <property type="entry name" value="Sulfatase"/>
    <property type="match status" value="1"/>
</dbReference>
<evidence type="ECO:0000313" key="3">
    <source>
        <dbReference type="EMBL" id="MFC7380663.1"/>
    </source>
</evidence>
<proteinExistence type="predicted"/>
<feature type="domain" description="Sulfatase N-terminal" evidence="2">
    <location>
        <begin position="217"/>
        <end position="463"/>
    </location>
</feature>
<keyword evidence="1" id="KW-0472">Membrane</keyword>
<feature type="transmembrane region" description="Helical" evidence="1">
    <location>
        <begin position="52"/>
        <end position="77"/>
    </location>
</feature>
<evidence type="ECO:0000313" key="4">
    <source>
        <dbReference type="Proteomes" id="UP001596496"/>
    </source>
</evidence>
<dbReference type="InterPro" id="IPR017850">
    <property type="entry name" value="Alkaline_phosphatase_core_sf"/>
</dbReference>
<name>A0ABW2NYN4_9ACTN</name>
<gene>
    <name evidence="3" type="ORF">ACFQSB_00515</name>
</gene>
<evidence type="ECO:0000256" key="1">
    <source>
        <dbReference type="SAM" id="Phobius"/>
    </source>
</evidence>
<reference evidence="4" key="1">
    <citation type="journal article" date="2019" name="Int. J. Syst. Evol. Microbiol.">
        <title>The Global Catalogue of Microorganisms (GCM) 10K type strain sequencing project: providing services to taxonomists for standard genome sequencing and annotation.</title>
        <authorList>
            <consortium name="The Broad Institute Genomics Platform"/>
            <consortium name="The Broad Institute Genome Sequencing Center for Infectious Disease"/>
            <person name="Wu L."/>
            <person name="Ma J."/>
        </authorList>
    </citation>
    <scope>NUCLEOTIDE SEQUENCE [LARGE SCALE GENOMIC DNA]</scope>
    <source>
        <strain evidence="4">CECT 7649</strain>
    </source>
</reference>
<dbReference type="InterPro" id="IPR000917">
    <property type="entry name" value="Sulfatase_N"/>
</dbReference>
<feature type="transmembrane region" description="Helical" evidence="1">
    <location>
        <begin position="27"/>
        <end position="45"/>
    </location>
</feature>
<dbReference type="Gene3D" id="3.40.720.10">
    <property type="entry name" value="Alkaline Phosphatase, subunit A"/>
    <property type="match status" value="1"/>
</dbReference>
<keyword evidence="1" id="KW-0812">Transmembrane</keyword>
<dbReference type="SUPFAM" id="SSF53649">
    <property type="entry name" value="Alkaline phosphatase-like"/>
    <property type="match status" value="1"/>
</dbReference>
<organism evidence="3 4">
    <name type="scientific">Sphaerisporangium rhizosphaerae</name>
    <dbReference type="NCBI Taxonomy" id="2269375"/>
    <lineage>
        <taxon>Bacteria</taxon>
        <taxon>Bacillati</taxon>
        <taxon>Actinomycetota</taxon>
        <taxon>Actinomycetes</taxon>
        <taxon>Streptosporangiales</taxon>
        <taxon>Streptosporangiaceae</taxon>
        <taxon>Sphaerisporangium</taxon>
    </lineage>
</organism>
<accession>A0ABW2NYN4</accession>
<comment type="caution">
    <text evidence="3">The sequence shown here is derived from an EMBL/GenBank/DDBJ whole genome shotgun (WGS) entry which is preliminary data.</text>
</comment>
<dbReference type="EMBL" id="JBHTCG010000001">
    <property type="protein sequence ID" value="MFC7380663.1"/>
    <property type="molecule type" value="Genomic_DNA"/>
</dbReference>
<feature type="transmembrane region" description="Helical" evidence="1">
    <location>
        <begin position="142"/>
        <end position="162"/>
    </location>
</feature>
<feature type="transmembrane region" description="Helical" evidence="1">
    <location>
        <begin position="97"/>
        <end position="130"/>
    </location>
</feature>
<evidence type="ECO:0000259" key="2">
    <source>
        <dbReference type="Pfam" id="PF00884"/>
    </source>
</evidence>
<dbReference type="Proteomes" id="UP001596496">
    <property type="component" value="Unassembled WGS sequence"/>
</dbReference>